<dbReference type="EMBL" id="NWMW01000001">
    <property type="protein sequence ID" value="PCD03537.1"/>
    <property type="molecule type" value="Genomic_DNA"/>
</dbReference>
<dbReference type="Gene3D" id="1.20.1260.10">
    <property type="match status" value="1"/>
</dbReference>
<organism evidence="1 2">
    <name type="scientific">Sphingomonas spermidinifaciens</name>
    <dbReference type="NCBI Taxonomy" id="1141889"/>
    <lineage>
        <taxon>Bacteria</taxon>
        <taxon>Pseudomonadati</taxon>
        <taxon>Pseudomonadota</taxon>
        <taxon>Alphaproteobacteria</taxon>
        <taxon>Sphingomonadales</taxon>
        <taxon>Sphingomonadaceae</taxon>
        <taxon>Sphingomonas</taxon>
    </lineage>
</organism>
<reference evidence="1 2" key="1">
    <citation type="submission" date="2017-09" db="EMBL/GenBank/DDBJ databases">
        <title>Sphingomonas spermidinifaciens 9NM-10, whole genome shotgun sequence.</title>
        <authorList>
            <person name="Feng G."/>
            <person name="Zhu H."/>
        </authorList>
    </citation>
    <scope>NUCLEOTIDE SEQUENCE [LARGE SCALE GENOMIC DNA]</scope>
    <source>
        <strain evidence="1 2">9NM-10</strain>
    </source>
</reference>
<dbReference type="Pfam" id="PF05974">
    <property type="entry name" value="DUF892"/>
    <property type="match status" value="1"/>
</dbReference>
<evidence type="ECO:0000313" key="2">
    <source>
        <dbReference type="Proteomes" id="UP000218366"/>
    </source>
</evidence>
<protein>
    <submittedName>
        <fullName evidence="1">Uncharacterized protein</fullName>
    </submittedName>
</protein>
<dbReference type="InterPro" id="IPR010287">
    <property type="entry name" value="DUF892_YciF-like"/>
</dbReference>
<dbReference type="RefSeq" id="WP_096341939.1">
    <property type="nucleotide sequence ID" value="NZ_NWMW01000001.1"/>
</dbReference>
<proteinExistence type="predicted"/>
<comment type="caution">
    <text evidence="1">The sequence shown here is derived from an EMBL/GenBank/DDBJ whole genome shotgun (WGS) entry which is preliminary data.</text>
</comment>
<evidence type="ECO:0000313" key="1">
    <source>
        <dbReference type="EMBL" id="PCD03537.1"/>
    </source>
</evidence>
<dbReference type="InterPro" id="IPR012347">
    <property type="entry name" value="Ferritin-like"/>
</dbReference>
<name>A0A2A4B653_9SPHN</name>
<accession>A0A2A4B653</accession>
<gene>
    <name evidence="1" type="ORF">COC42_03965</name>
</gene>
<dbReference type="SUPFAM" id="SSF47240">
    <property type="entry name" value="Ferritin-like"/>
    <property type="match status" value="1"/>
</dbReference>
<dbReference type="Proteomes" id="UP000218366">
    <property type="component" value="Unassembled WGS sequence"/>
</dbReference>
<keyword evidence="2" id="KW-1185">Reference proteome</keyword>
<dbReference type="AlphaFoldDB" id="A0A2A4B653"/>
<dbReference type="OrthoDB" id="7563896at2"/>
<sequence length="157" mass="16757">MDKTDDAESLLATALQDMLAGERLFAEHLPAIAAHSRAVSLTEALAREVERARLQAAALAEDSRADGGPPNLWMQGIIDDAHRDTRTIDAGPLLDAALVGAVRKALAAKHVSYETAVALAERLDEPALAARLRRCRDEEAASDHRLAAILSECTEAA</sequence>
<dbReference type="InterPro" id="IPR009078">
    <property type="entry name" value="Ferritin-like_SF"/>
</dbReference>